<name>A0AAV9JMK6_9PEZI</name>
<comment type="caution">
    <text evidence="1">The sequence shown here is derived from an EMBL/GenBank/DDBJ whole genome shotgun (WGS) entry which is preliminary data.</text>
</comment>
<gene>
    <name evidence="1" type="ORF">LTR36_002680</name>
</gene>
<dbReference type="GO" id="GO:0051865">
    <property type="term" value="P:protein autoubiquitination"/>
    <property type="evidence" value="ECO:0007669"/>
    <property type="project" value="TreeGrafter"/>
</dbReference>
<protein>
    <recommendedName>
        <fullName evidence="3">Ubiquitin-conjugating enzyme E2-binding protein</fullName>
    </recommendedName>
</protein>
<keyword evidence="2" id="KW-1185">Reference proteome</keyword>
<dbReference type="Proteomes" id="UP001324427">
    <property type="component" value="Unassembled WGS sequence"/>
</dbReference>
<sequence>MGSIGESMRVAKEPNIHLYAEHLLNIRTLSIQASLATQSNNETKATLSTDGSKLMLTHGGETASIELPIRIPEGHNDATLAIPAAPSNELSFRLKVQENPGSGLLGEVSSDRGYVIPWMASDLTSATEISCAGCETVLITRGTISQWKDLPSEGWAEMMDFWHCHKPDVPHSHGGNGDVGRGISANSRLAIEQGVGLVGPMDLLFARGDCSSLQTQQTDTPSGTSNSLLCPKCNAYVGLYDHATQGYRLRKPHLAVSPSPSVPPASYESERWLACHLLNAAESQGVRKLSVWAADGDEPGKPVLTMQVWLFATDLTISSSVTKTPEPVSVVKVLYREIRGSPENADKGGMPAAGKLSAAALAESEVELEMKEWTALRGTLDVSGVLLPPKARKFQDWEVGLLRRFTVSDLHQGA</sequence>
<reference evidence="1 2" key="1">
    <citation type="submission" date="2021-11" db="EMBL/GenBank/DDBJ databases">
        <title>Black yeast isolated from Biological Soil Crust.</title>
        <authorList>
            <person name="Kurbessoian T."/>
        </authorList>
    </citation>
    <scope>NUCLEOTIDE SEQUENCE [LARGE SCALE GENOMIC DNA]</scope>
    <source>
        <strain evidence="1 2">CCFEE 5522</strain>
    </source>
</reference>
<dbReference type="InterPro" id="IPR019193">
    <property type="entry name" value="UBQ-conj_enz_E2-bd_prot"/>
</dbReference>
<organism evidence="1 2">
    <name type="scientific">Oleoguttula mirabilis</name>
    <dbReference type="NCBI Taxonomy" id="1507867"/>
    <lineage>
        <taxon>Eukaryota</taxon>
        <taxon>Fungi</taxon>
        <taxon>Dikarya</taxon>
        <taxon>Ascomycota</taxon>
        <taxon>Pezizomycotina</taxon>
        <taxon>Dothideomycetes</taxon>
        <taxon>Dothideomycetidae</taxon>
        <taxon>Mycosphaerellales</taxon>
        <taxon>Teratosphaeriaceae</taxon>
        <taxon>Oleoguttula</taxon>
    </lineage>
</organism>
<dbReference type="PANTHER" id="PTHR31531:SF2">
    <property type="entry name" value="E3 UBIQUITIN-PROTEIN LIGASE E3D"/>
    <property type="match status" value="1"/>
</dbReference>
<evidence type="ECO:0000313" key="1">
    <source>
        <dbReference type="EMBL" id="KAK4545726.1"/>
    </source>
</evidence>
<evidence type="ECO:0008006" key="3">
    <source>
        <dbReference type="Google" id="ProtNLM"/>
    </source>
</evidence>
<dbReference type="GO" id="GO:0030332">
    <property type="term" value="F:cyclin binding"/>
    <property type="evidence" value="ECO:0007669"/>
    <property type="project" value="TreeGrafter"/>
</dbReference>
<dbReference type="AlphaFoldDB" id="A0AAV9JMK6"/>
<dbReference type="GO" id="GO:0005634">
    <property type="term" value="C:nucleus"/>
    <property type="evidence" value="ECO:0007669"/>
    <property type="project" value="TreeGrafter"/>
</dbReference>
<dbReference type="GO" id="GO:0005829">
    <property type="term" value="C:cytosol"/>
    <property type="evidence" value="ECO:0007669"/>
    <property type="project" value="TreeGrafter"/>
</dbReference>
<dbReference type="EMBL" id="JAVFHQ010000018">
    <property type="protein sequence ID" value="KAK4545726.1"/>
    <property type="molecule type" value="Genomic_DNA"/>
</dbReference>
<dbReference type="GO" id="GO:0006513">
    <property type="term" value="P:protein monoubiquitination"/>
    <property type="evidence" value="ECO:0007669"/>
    <property type="project" value="TreeGrafter"/>
</dbReference>
<dbReference type="GO" id="GO:0000151">
    <property type="term" value="C:ubiquitin ligase complex"/>
    <property type="evidence" value="ECO:0007669"/>
    <property type="project" value="TreeGrafter"/>
</dbReference>
<dbReference type="GO" id="GO:0031624">
    <property type="term" value="F:ubiquitin conjugating enzyme binding"/>
    <property type="evidence" value="ECO:0007669"/>
    <property type="project" value="TreeGrafter"/>
</dbReference>
<proteinExistence type="predicted"/>
<dbReference type="GO" id="GO:0000209">
    <property type="term" value="P:protein polyubiquitination"/>
    <property type="evidence" value="ECO:0007669"/>
    <property type="project" value="TreeGrafter"/>
</dbReference>
<evidence type="ECO:0000313" key="2">
    <source>
        <dbReference type="Proteomes" id="UP001324427"/>
    </source>
</evidence>
<dbReference type="GO" id="GO:0043161">
    <property type="term" value="P:proteasome-mediated ubiquitin-dependent protein catabolic process"/>
    <property type="evidence" value="ECO:0007669"/>
    <property type="project" value="TreeGrafter"/>
</dbReference>
<dbReference type="PANTHER" id="PTHR31531">
    <property type="entry name" value="E3 UBIQUITIN-PROTEIN LIGASE E3D FAMILY MEMBER"/>
    <property type="match status" value="1"/>
</dbReference>
<dbReference type="Pfam" id="PF09814">
    <property type="entry name" value="HECT_2"/>
    <property type="match status" value="1"/>
</dbReference>
<dbReference type="GO" id="GO:0061630">
    <property type="term" value="F:ubiquitin protein ligase activity"/>
    <property type="evidence" value="ECO:0007669"/>
    <property type="project" value="TreeGrafter"/>
</dbReference>
<accession>A0AAV9JMK6</accession>